<evidence type="ECO:0000313" key="2">
    <source>
        <dbReference type="EMBL" id="CAJ0790885.1"/>
    </source>
</evidence>
<dbReference type="Gene3D" id="1.10.10.10">
    <property type="entry name" value="Winged helix-like DNA-binding domain superfamily/Winged helix DNA-binding domain"/>
    <property type="match status" value="1"/>
</dbReference>
<organism evidence="2 3">
    <name type="scientific">Ralstonia psammae</name>
    <dbReference type="NCBI Taxonomy" id="3058598"/>
    <lineage>
        <taxon>Bacteria</taxon>
        <taxon>Pseudomonadati</taxon>
        <taxon>Pseudomonadota</taxon>
        <taxon>Betaproteobacteria</taxon>
        <taxon>Burkholderiales</taxon>
        <taxon>Burkholderiaceae</taxon>
        <taxon>Ralstonia</taxon>
    </lineage>
</organism>
<name>A0ABN9IWG6_9RALS</name>
<comment type="similarity">
    <text evidence="1">Belongs to the LysR transcriptional regulatory family.</text>
</comment>
<dbReference type="InterPro" id="IPR058163">
    <property type="entry name" value="LysR-type_TF_proteobact-type"/>
</dbReference>
<proteinExistence type="inferred from homology"/>
<dbReference type="SUPFAM" id="SSF46785">
    <property type="entry name" value="Winged helix' DNA-binding domain"/>
    <property type="match status" value="1"/>
</dbReference>
<evidence type="ECO:0000313" key="3">
    <source>
        <dbReference type="Proteomes" id="UP001189813"/>
    </source>
</evidence>
<dbReference type="PANTHER" id="PTHR30537:SF5">
    <property type="entry name" value="HTH-TYPE TRANSCRIPTIONAL ACTIVATOR TTDR-RELATED"/>
    <property type="match status" value="1"/>
</dbReference>
<sequence length="139" mass="15598">MHGVMGADARLPQDHVTSIALGELEKSIGLRLLHRTTRRIELADAGQIYYESSRRIVEEARIAHDQLGEMRARPSGVLRASRRSLVWVSCAIRFGLPRDLYFRLSTIRVIASNVSRWPKADIGIRSLGLAHLILAPAYD</sequence>
<keyword evidence="3" id="KW-1185">Reference proteome</keyword>
<reference evidence="2 3" key="1">
    <citation type="submission" date="2023-07" db="EMBL/GenBank/DDBJ databases">
        <authorList>
            <person name="Peeters C."/>
        </authorList>
    </citation>
    <scope>NUCLEOTIDE SEQUENCE [LARGE SCALE GENOMIC DNA]</scope>
    <source>
        <strain evidence="2 3">LMG 19083</strain>
    </source>
</reference>
<accession>A0ABN9IWG6</accession>
<comment type="caution">
    <text evidence="2">The sequence shown here is derived from an EMBL/GenBank/DDBJ whole genome shotgun (WGS) entry which is preliminary data.</text>
</comment>
<evidence type="ECO:0008006" key="4">
    <source>
        <dbReference type="Google" id="ProtNLM"/>
    </source>
</evidence>
<protein>
    <recommendedName>
        <fullName evidence="4">HTH lysR-type domain-containing protein</fullName>
    </recommendedName>
</protein>
<dbReference type="Proteomes" id="UP001189813">
    <property type="component" value="Unassembled WGS sequence"/>
</dbReference>
<dbReference type="EMBL" id="CATZBU010000004">
    <property type="protein sequence ID" value="CAJ0790885.1"/>
    <property type="molecule type" value="Genomic_DNA"/>
</dbReference>
<dbReference type="InterPro" id="IPR036390">
    <property type="entry name" value="WH_DNA-bd_sf"/>
</dbReference>
<dbReference type="InterPro" id="IPR036388">
    <property type="entry name" value="WH-like_DNA-bd_sf"/>
</dbReference>
<gene>
    <name evidence="2" type="ORF">LMG19083_02070</name>
</gene>
<evidence type="ECO:0000256" key="1">
    <source>
        <dbReference type="ARBA" id="ARBA00009437"/>
    </source>
</evidence>
<dbReference type="PANTHER" id="PTHR30537">
    <property type="entry name" value="HTH-TYPE TRANSCRIPTIONAL REGULATOR"/>
    <property type="match status" value="1"/>
</dbReference>